<organism evidence="1 2">
    <name type="scientific">Macleaya cordata</name>
    <name type="common">Five-seeded plume-poppy</name>
    <name type="synonym">Bocconia cordata</name>
    <dbReference type="NCBI Taxonomy" id="56857"/>
    <lineage>
        <taxon>Eukaryota</taxon>
        <taxon>Viridiplantae</taxon>
        <taxon>Streptophyta</taxon>
        <taxon>Embryophyta</taxon>
        <taxon>Tracheophyta</taxon>
        <taxon>Spermatophyta</taxon>
        <taxon>Magnoliopsida</taxon>
        <taxon>Ranunculales</taxon>
        <taxon>Papaveraceae</taxon>
        <taxon>Papaveroideae</taxon>
        <taxon>Macleaya</taxon>
    </lineage>
</organism>
<dbReference type="InterPro" id="IPR036319">
    <property type="entry name" value="RDM1_sf"/>
</dbReference>
<dbReference type="SUPFAM" id="SSF109920">
    <property type="entry name" value="Hypothetical protein At3g22680"/>
    <property type="match status" value="1"/>
</dbReference>
<dbReference type="GO" id="GO:0005634">
    <property type="term" value="C:nucleus"/>
    <property type="evidence" value="ECO:0007669"/>
    <property type="project" value="InterPro"/>
</dbReference>
<dbReference type="EMBL" id="MVGT01000754">
    <property type="protein sequence ID" value="OVA15527.1"/>
    <property type="molecule type" value="Genomic_DNA"/>
</dbReference>
<protein>
    <submittedName>
        <fullName evidence="1">Protein RDM1</fullName>
    </submittedName>
</protein>
<name>A0A200QYF5_MACCD</name>
<dbReference type="Proteomes" id="UP000195402">
    <property type="component" value="Unassembled WGS sequence"/>
</dbReference>
<dbReference type="AlphaFoldDB" id="A0A200QYF5"/>
<proteinExistence type="predicted"/>
<dbReference type="GO" id="GO:0080188">
    <property type="term" value="P:gene silencing by siRNA-directed DNA methylation"/>
    <property type="evidence" value="ECO:0007669"/>
    <property type="project" value="InterPro"/>
</dbReference>
<dbReference type="Gene3D" id="1.20.120.690">
    <property type="entry name" value="RDM1 protein domain"/>
    <property type="match status" value="1"/>
</dbReference>
<accession>A0A200QYF5</accession>
<keyword evidence="2" id="KW-1185">Reference proteome</keyword>
<dbReference type="Pfam" id="PF09187">
    <property type="entry name" value="RdDM_RDM1"/>
    <property type="match status" value="1"/>
</dbReference>
<dbReference type="STRING" id="56857.A0A200QYF5"/>
<dbReference type="OrthoDB" id="1906229at2759"/>
<dbReference type="PANTHER" id="PTHR36366:SF1">
    <property type="entry name" value="PROTEIN RDM1"/>
    <property type="match status" value="1"/>
</dbReference>
<dbReference type="FunCoup" id="A0A200QYF5">
    <property type="interactions" value="506"/>
</dbReference>
<sequence>MYQEYMKQIPIPSLHASAIPFTTWQGLAQSLKWLYKQPLHYLTNTVLKQWDKSRIGTNNEHLPLDAIIHPRKAEATIWLMEEVHRLTSSHHHLAKLWLSDPMHHAFVDPIIPQI</sequence>
<comment type="caution">
    <text evidence="1">The sequence shown here is derived from an EMBL/GenBank/DDBJ whole genome shotgun (WGS) entry which is preliminary data.</text>
</comment>
<gene>
    <name evidence="1" type="ORF">BVC80_9035g53</name>
</gene>
<dbReference type="InParanoid" id="A0A200QYF5"/>
<dbReference type="PANTHER" id="PTHR36366">
    <property type="entry name" value="PROTEIN RDM1"/>
    <property type="match status" value="1"/>
</dbReference>
<reference evidence="1 2" key="1">
    <citation type="journal article" date="2017" name="Mol. Plant">
        <title>The Genome of Medicinal Plant Macleaya cordata Provides New Insights into Benzylisoquinoline Alkaloids Metabolism.</title>
        <authorList>
            <person name="Liu X."/>
            <person name="Liu Y."/>
            <person name="Huang P."/>
            <person name="Ma Y."/>
            <person name="Qing Z."/>
            <person name="Tang Q."/>
            <person name="Cao H."/>
            <person name="Cheng P."/>
            <person name="Zheng Y."/>
            <person name="Yuan Z."/>
            <person name="Zhou Y."/>
            <person name="Liu J."/>
            <person name="Tang Z."/>
            <person name="Zhuo Y."/>
            <person name="Zhang Y."/>
            <person name="Yu L."/>
            <person name="Huang J."/>
            <person name="Yang P."/>
            <person name="Peng Q."/>
            <person name="Zhang J."/>
            <person name="Jiang W."/>
            <person name="Zhang Z."/>
            <person name="Lin K."/>
            <person name="Ro D.K."/>
            <person name="Chen X."/>
            <person name="Xiong X."/>
            <person name="Shang Y."/>
            <person name="Huang S."/>
            <person name="Zeng J."/>
        </authorList>
    </citation>
    <scope>NUCLEOTIDE SEQUENCE [LARGE SCALE GENOMIC DNA]</scope>
    <source>
        <strain evidence="2">cv. BLH2017</strain>
        <tissue evidence="1">Root</tissue>
    </source>
</reference>
<evidence type="ECO:0000313" key="1">
    <source>
        <dbReference type="EMBL" id="OVA15527.1"/>
    </source>
</evidence>
<dbReference type="OMA" id="QCTSHIH"/>
<dbReference type="InterPro" id="IPR015270">
    <property type="entry name" value="RDM1_plant"/>
</dbReference>
<evidence type="ECO:0000313" key="2">
    <source>
        <dbReference type="Proteomes" id="UP000195402"/>
    </source>
</evidence>